<organism evidence="1 2">
    <name type="scientific">Amycolatopsis albidoflavus</name>
    <dbReference type="NCBI Taxonomy" id="102226"/>
    <lineage>
        <taxon>Bacteria</taxon>
        <taxon>Bacillati</taxon>
        <taxon>Actinomycetota</taxon>
        <taxon>Actinomycetes</taxon>
        <taxon>Pseudonocardiales</taxon>
        <taxon>Pseudonocardiaceae</taxon>
        <taxon>Amycolatopsis</taxon>
    </lineage>
</organism>
<dbReference type="EMBL" id="JBHUKQ010000033">
    <property type="protein sequence ID" value="MFD2487777.1"/>
    <property type="molecule type" value="Genomic_DNA"/>
</dbReference>
<evidence type="ECO:0000313" key="2">
    <source>
        <dbReference type="Proteomes" id="UP001597542"/>
    </source>
</evidence>
<dbReference type="Gene3D" id="1.10.10.1150">
    <property type="entry name" value="Coenzyme PQQ synthesis protein D (PqqD)"/>
    <property type="match status" value="1"/>
</dbReference>
<dbReference type="Proteomes" id="UP001597542">
    <property type="component" value="Unassembled WGS sequence"/>
</dbReference>
<protein>
    <submittedName>
        <fullName evidence="1">Lasso peptide biosynthesis PqqD family chaperone</fullName>
    </submittedName>
</protein>
<reference evidence="2" key="1">
    <citation type="journal article" date="2019" name="Int. J. Syst. Evol. Microbiol.">
        <title>The Global Catalogue of Microorganisms (GCM) 10K type strain sequencing project: providing services to taxonomists for standard genome sequencing and annotation.</title>
        <authorList>
            <consortium name="The Broad Institute Genomics Platform"/>
            <consortium name="The Broad Institute Genome Sequencing Center for Infectious Disease"/>
            <person name="Wu L."/>
            <person name="Ma J."/>
        </authorList>
    </citation>
    <scope>NUCLEOTIDE SEQUENCE [LARGE SCALE GENOMIC DNA]</scope>
    <source>
        <strain evidence="2">CGMCC 4.7638</strain>
    </source>
</reference>
<dbReference type="NCBIfam" id="NF033530">
    <property type="entry name" value="lasso_PqqD_Strm"/>
    <property type="match status" value="1"/>
</dbReference>
<sequence length="86" mass="9311">MSLRLHTEVVTADTPEGTVLLQMNTGRYWQLNPTGAGILHRLLEGRTPTAIGRELADRHRIGADQAERDVTAVIGQLRSAGLVVPA</sequence>
<dbReference type="InterPro" id="IPR041881">
    <property type="entry name" value="PqqD_sf"/>
</dbReference>
<name>A0ABW5IGA5_9PSEU</name>
<accession>A0ABW5IGA5</accession>
<evidence type="ECO:0000313" key="1">
    <source>
        <dbReference type="EMBL" id="MFD2487777.1"/>
    </source>
</evidence>
<dbReference type="Pfam" id="PF05402">
    <property type="entry name" value="PqqD"/>
    <property type="match status" value="1"/>
</dbReference>
<keyword evidence="2" id="KW-1185">Reference proteome</keyword>
<proteinExistence type="predicted"/>
<dbReference type="RefSeq" id="WP_344264176.1">
    <property type="nucleotide sequence ID" value="NZ_BAAAHV010000001.1"/>
</dbReference>
<gene>
    <name evidence="1" type="ORF">ACFSUT_46405</name>
</gene>
<dbReference type="InterPro" id="IPR008792">
    <property type="entry name" value="PQQD"/>
</dbReference>
<comment type="caution">
    <text evidence="1">The sequence shown here is derived from an EMBL/GenBank/DDBJ whole genome shotgun (WGS) entry which is preliminary data.</text>
</comment>